<dbReference type="InterPro" id="IPR009599">
    <property type="entry name" value="DUF1207"/>
</dbReference>
<proteinExistence type="predicted"/>
<evidence type="ECO:0000313" key="2">
    <source>
        <dbReference type="EMBL" id="HGT39372.1"/>
    </source>
</evidence>
<organism evidence="2">
    <name type="scientific">Schlesneria paludicola</name>
    <dbReference type="NCBI Taxonomy" id="360056"/>
    <lineage>
        <taxon>Bacteria</taxon>
        <taxon>Pseudomonadati</taxon>
        <taxon>Planctomycetota</taxon>
        <taxon>Planctomycetia</taxon>
        <taxon>Planctomycetales</taxon>
        <taxon>Planctomycetaceae</taxon>
        <taxon>Schlesneria</taxon>
    </lineage>
</organism>
<protein>
    <submittedName>
        <fullName evidence="2">DUF1207 domain-containing protein</fullName>
    </submittedName>
</protein>
<feature type="chain" id="PRO_5028364985" evidence="1">
    <location>
        <begin position="27"/>
        <end position="326"/>
    </location>
</feature>
<evidence type="ECO:0000256" key="1">
    <source>
        <dbReference type="SAM" id="SignalP"/>
    </source>
</evidence>
<sequence>MNVVVAVRSAMVALALVVAAHPPCRAQTGSQPLPPALVPTGESADVRVLPVREWLEPGWLAGLFDGPGSHQEPWSWSLLPDGLMYTSYAAAERDPRLSTAFLQEANGDMVWDSALGGRVGIVRFGNTSSLFPEGWQLDVEGAAFVRLLPEDERDVQAVDYRAGVPLTYRRGPFQWKFGYYHISSHLGDEWLLKHPDFERVNYVRDALVMGVGYYPIESVRLYFEVGNAVIFTSGGAEPWEIQTGFEYGTHAPTGWRGAPYLAANVHLREEVDWGGSLNVLAGWQWRGRLSSHVFRAGFQYYNGKNAQFSFLQDNQQLFGAGIRYDF</sequence>
<reference evidence="2" key="1">
    <citation type="journal article" date="2020" name="mSystems">
        <title>Genome- and Community-Level Interaction Insights into Carbon Utilization and Element Cycling Functions of Hydrothermarchaeota in Hydrothermal Sediment.</title>
        <authorList>
            <person name="Zhou Z."/>
            <person name="Liu Y."/>
            <person name="Xu W."/>
            <person name="Pan J."/>
            <person name="Luo Z.H."/>
            <person name="Li M."/>
        </authorList>
    </citation>
    <scope>NUCLEOTIDE SEQUENCE [LARGE SCALE GENOMIC DNA]</scope>
    <source>
        <strain evidence="2">SpSt-508</strain>
    </source>
</reference>
<dbReference type="EMBL" id="DSVQ01000012">
    <property type="protein sequence ID" value="HGT39372.1"/>
    <property type="molecule type" value="Genomic_DNA"/>
</dbReference>
<dbReference type="Pfam" id="PF06727">
    <property type="entry name" value="DUF1207"/>
    <property type="match status" value="1"/>
</dbReference>
<comment type="caution">
    <text evidence="2">The sequence shown here is derived from an EMBL/GenBank/DDBJ whole genome shotgun (WGS) entry which is preliminary data.</text>
</comment>
<feature type="signal peptide" evidence="1">
    <location>
        <begin position="1"/>
        <end position="26"/>
    </location>
</feature>
<dbReference type="AlphaFoldDB" id="A0A7C4LKL4"/>
<name>A0A7C4LKL4_9PLAN</name>
<accession>A0A7C4LKL4</accession>
<keyword evidence="1" id="KW-0732">Signal</keyword>
<gene>
    <name evidence="2" type="ORF">ENS64_08955</name>
</gene>